<evidence type="ECO:0000313" key="4">
    <source>
        <dbReference type="EMBL" id="MBE1557455.1"/>
    </source>
</evidence>
<keyword evidence="5" id="KW-1185">Reference proteome</keyword>
<comment type="caution">
    <text evidence="4">The sequence shown here is derived from an EMBL/GenBank/DDBJ whole genome shotgun (WGS) entry which is preliminary data.</text>
</comment>
<gene>
    <name evidence="4" type="ORF">H4W81_000234</name>
</gene>
<feature type="compositionally biased region" description="Basic and acidic residues" evidence="2">
    <location>
        <begin position="1934"/>
        <end position="1947"/>
    </location>
</feature>
<keyword evidence="1" id="KW-0677">Repeat</keyword>
<feature type="region of interest" description="Disordered" evidence="2">
    <location>
        <begin position="1929"/>
        <end position="1977"/>
    </location>
</feature>
<feature type="region of interest" description="Disordered" evidence="2">
    <location>
        <begin position="50"/>
        <end position="74"/>
    </location>
</feature>
<feature type="compositionally biased region" description="Polar residues" evidence="2">
    <location>
        <begin position="1964"/>
        <end position="1977"/>
    </location>
</feature>
<dbReference type="PANTHER" id="PTHR32305">
    <property type="match status" value="1"/>
</dbReference>
<protein>
    <submittedName>
        <fullName evidence="4">RHS repeat-associated protein</fullName>
    </submittedName>
</protein>
<sequence length="2051" mass="224857">MDVSEEFPETGRSSLLIYDFHPRLLRWFARSCAALSVLVTVPLAPALPAQAERRERPGVQREEPVPGVPVPVLPKREDPAAKQALTAALAVTWPRAGAVELSPGRSAKVAAGSLAVRMDAPSGRAKPPEQVKLEVLERATSAAVPGVVLRVSPGQAATRGGKARMRMDYSGFRHAFGGDYAARLALVKLPDCALDAAVRDCPAPEPVRAENDARAGTLTADMDVAATGTRLYALTSTPAGPSGDYKATPLAQSATWSVGPQSGDFSWNYPMRVPPAIGGDEPTVALGYSSQSVDGRTSATNNQASWAGEGFDLTPGGYIERRYKSCSADGKQTGDLCWDHDNATLVLNGSANELVKDAAGGQWRLKRDDGTRVEHLTGAANGDDNGEHWRVTTADGTQYTFGLNRLPGWVSGKPETASAWTVPVFGNEAGEPCHNAVAADAWCQQAWRWNLDHVADRHGNATTYWYEREQNHYGRDGKPELGTPYDRGGQLARIDYGYRSGELFTGAPSARVVFTTAERCLPSGAITCEPGQLTKETAAHWPDVPFDRNCAAGEVCKDRTSPTFWTRKRLAKVTTQVLSGGAYKDVDSWTLTHSFPATGDGLSPALWLASIQHAGHVGSTVTLPKVTFAGVQLDNRVDADEGRAPLIKWRVQSVYTEAGAELRVTYAPEECTPSNLPAPDRNTMRCYPQRWVPQDETEVLDWFHKHVVAQTVEIDRTARSPWVVTDYEYVGGAAWRYSENILTKPAERTWSDWRGFGKVRVRQGDGQDGKRTLTEHVYFRGMDGDRLADGGRKDVHVVDSEGVTRDDHDQLAGMERETVVHDGDGGKILSATVEEPWWRQTATSTFEGVTKTAYLVETKATLARTLLHDGTWRRTSEERAYDEHGLVTQVHDLGDVAVPGDDVCTRYTHTRDTAAWMLDFVSRVETVAKPCSAEPQRPQDVLSDVRTHFDGRAFGQPPVKGDVTRTEELAGYDGATPRYVPEMIRTYDDYGRLTSETDVAGGKLTTTYVPASGSPATEVRTVNHLGHADVTYLDPAWGEAVAQVDENGRRTDLQHDPLGRLVKVWQPDRDRAAGQSPNTEYAYIVRSDGPNVITTRTLAADGTYITSHELYDGLMRERQTQEPATGGGRVLTDTFHNSLGEIAKTNTGYYSTGEPSTELLAVSDDDMAGQIVGVYDGTGELVQQSFRVKGVEKWATKAVRQGDRVDITPPPGGTATTHIGDAEDRVVELRQYKGPTPTGEYESTKYTYDKAGRLATVTDPTGNVWRHHYDLRSREIRTEDPDKGITTTVYNDTDEVVSTTDARGRTLWYGYDALGRKTSLREGSETGPLLAEWKYDALAKGHLNATIRYAGGQAYKAEINAIDRDYRPLRQTITIPEREGKLAGSYVFNTRYTPDDQVQSVTFPEAGGLAAETVTYGYDGLRRPVRVTGLSSYVTDARYSKLGETLQYELSTGTRKTWLTFTHEEGTRRMIRSQLDRDTGSSSDLDLHYSYDPAGNVTRIADRATGGLDTQCITYDHLRRMTSAWTATDDCAAGGPQPDKIGGVAPYAVSYAYDATGNRTKEVRHAFGGRSEVTRTYAYPEPGAARPHALTSVTGGPTTDSYAYDAAGNTVTRRIGSSEQQLVWDAEGNLESVTESGKTTSFVYDADGDRLLRKTAGETTLYVDDLELRLDHAKDVVEGSRYYTVNGQTVAMRSSAGKVYFFGNDHHGTAHAAVDGASGELAIRRQTPFGADRGPAPPWWPGQNGFVGGTADPTTGLVHLGAREYDPATGRFLSVDPVIDESDPQQLNAYAYANNNPVSMSDPDGQLWWFLVIAAVRVGLQFAARRAALWAAQRAAAAAARRAAMETARRQAAELARRRAIEIARRQAMEQARRRAAALAQRRAAEKARKAAEAAARRRAAAAAARARAAARQRAAAAARARRAIQRMRTIQRKRAERDLPRKERTRPPHRPISRKALQRLSPPKTQRTPVQQSQAVQRYDWRTVHEQIDPMASRQHGTATTRSSETPEVMYGLETFKFETQLPVHGARWKVVVIKLSEVAARALNWGKNL</sequence>
<dbReference type="InterPro" id="IPR006530">
    <property type="entry name" value="YD"/>
</dbReference>
<feature type="domain" description="Teneurin-like YD-shell" evidence="3">
    <location>
        <begin position="1599"/>
        <end position="1798"/>
    </location>
</feature>
<dbReference type="EMBL" id="JADBEF010000001">
    <property type="protein sequence ID" value="MBE1557455.1"/>
    <property type="molecule type" value="Genomic_DNA"/>
</dbReference>
<evidence type="ECO:0000256" key="2">
    <source>
        <dbReference type="SAM" id="MobiDB-lite"/>
    </source>
</evidence>
<organism evidence="4 5">
    <name type="scientific">Nonomuraea africana</name>
    <dbReference type="NCBI Taxonomy" id="46171"/>
    <lineage>
        <taxon>Bacteria</taxon>
        <taxon>Bacillati</taxon>
        <taxon>Actinomycetota</taxon>
        <taxon>Actinomycetes</taxon>
        <taxon>Streptosporangiales</taxon>
        <taxon>Streptosporangiaceae</taxon>
        <taxon>Nonomuraea</taxon>
    </lineage>
</organism>
<dbReference type="PANTHER" id="PTHR32305:SF17">
    <property type="entry name" value="TRNA NUCLEASE WAPA"/>
    <property type="match status" value="1"/>
</dbReference>
<dbReference type="InterPro" id="IPR056823">
    <property type="entry name" value="TEN-like_YD-shell"/>
</dbReference>
<feature type="compositionally biased region" description="Basic residues" evidence="2">
    <location>
        <begin position="1948"/>
        <end position="1958"/>
    </location>
</feature>
<evidence type="ECO:0000256" key="1">
    <source>
        <dbReference type="ARBA" id="ARBA00022737"/>
    </source>
</evidence>
<evidence type="ECO:0000259" key="3">
    <source>
        <dbReference type="Pfam" id="PF25023"/>
    </source>
</evidence>
<dbReference type="RefSeq" id="WP_192773075.1">
    <property type="nucleotide sequence ID" value="NZ_JADBEF010000001.1"/>
</dbReference>
<proteinExistence type="predicted"/>
<reference evidence="4 5" key="1">
    <citation type="submission" date="2020-10" db="EMBL/GenBank/DDBJ databases">
        <title>Sequencing the genomes of 1000 actinobacteria strains.</title>
        <authorList>
            <person name="Klenk H.-P."/>
        </authorList>
    </citation>
    <scope>NUCLEOTIDE SEQUENCE [LARGE SCALE GENOMIC DNA]</scope>
    <source>
        <strain evidence="4 5">DSM 43748</strain>
    </source>
</reference>
<dbReference type="InterPro" id="IPR031325">
    <property type="entry name" value="RHS_repeat"/>
</dbReference>
<name>A0ABR9K6D7_9ACTN</name>
<dbReference type="Gene3D" id="2.180.10.10">
    <property type="entry name" value="RHS repeat-associated core"/>
    <property type="match status" value="2"/>
</dbReference>
<evidence type="ECO:0000313" key="5">
    <source>
        <dbReference type="Proteomes" id="UP000661607"/>
    </source>
</evidence>
<feature type="compositionally biased region" description="Basic and acidic residues" evidence="2">
    <location>
        <begin position="51"/>
        <end position="64"/>
    </location>
</feature>
<accession>A0ABR9K6D7</accession>
<dbReference type="NCBIfam" id="TIGR03696">
    <property type="entry name" value="Rhs_assc_core"/>
    <property type="match status" value="1"/>
</dbReference>
<dbReference type="Pfam" id="PF05593">
    <property type="entry name" value="RHS_repeat"/>
    <property type="match status" value="1"/>
</dbReference>
<dbReference type="InterPro" id="IPR050708">
    <property type="entry name" value="T6SS_VgrG/RHS"/>
</dbReference>
<dbReference type="Pfam" id="PF25023">
    <property type="entry name" value="TEN_YD-shell"/>
    <property type="match status" value="1"/>
</dbReference>
<dbReference type="InterPro" id="IPR022385">
    <property type="entry name" value="Rhs_assc_core"/>
</dbReference>
<dbReference type="Proteomes" id="UP000661607">
    <property type="component" value="Unassembled WGS sequence"/>
</dbReference>
<dbReference type="NCBIfam" id="TIGR01643">
    <property type="entry name" value="YD_repeat_2x"/>
    <property type="match status" value="2"/>
</dbReference>